<accession>A0A732I151</accession>
<evidence type="ECO:0000313" key="1">
    <source>
        <dbReference type="EMBL" id="HAE5056435.1"/>
    </source>
</evidence>
<reference evidence="1" key="1">
    <citation type="journal article" date="2018" name="Genome Biol.">
        <title>SKESA: strategic k-mer extension for scrupulous assemblies.</title>
        <authorList>
            <person name="Souvorov A."/>
            <person name="Agarwala R."/>
            <person name="Lipman D.J."/>
        </authorList>
    </citation>
    <scope>NUCLEOTIDE SEQUENCE</scope>
    <source>
        <strain evidence="1">09-2545</strain>
    </source>
</reference>
<dbReference type="EMBL" id="DAASDL010000001">
    <property type="protein sequence ID" value="HAE5056435.1"/>
    <property type="molecule type" value="Genomic_DNA"/>
</dbReference>
<dbReference type="AlphaFoldDB" id="A0A732I151"/>
<reference evidence="1" key="2">
    <citation type="submission" date="2018-07" db="EMBL/GenBank/DDBJ databases">
        <authorList>
            <consortium name="NCBI Pathogen Detection Project"/>
        </authorList>
    </citation>
    <scope>NUCLEOTIDE SEQUENCE</scope>
    <source>
        <strain evidence="1">09-2545</strain>
    </source>
</reference>
<sequence>TKKRLLQLATDKIAPLQDAVDLDIATEDEKAQLDEWKQYRVLVNRVDTTNPDWPKMSANS</sequence>
<proteinExistence type="predicted"/>
<protein>
    <submittedName>
        <fullName evidence="1">Tail fiber assembly protein</fullName>
    </submittedName>
</protein>
<dbReference type="Pfam" id="PF02413">
    <property type="entry name" value="Caudo_TAP"/>
    <property type="match status" value="1"/>
</dbReference>
<organism evidence="1">
    <name type="scientific">Salmonella enterica subsp. enterica serovar Sandiego</name>
    <dbReference type="NCBI Taxonomy" id="1151002"/>
    <lineage>
        <taxon>Bacteria</taxon>
        <taxon>Pseudomonadati</taxon>
        <taxon>Pseudomonadota</taxon>
        <taxon>Gammaproteobacteria</taxon>
        <taxon>Enterobacterales</taxon>
        <taxon>Enterobacteriaceae</taxon>
        <taxon>Salmonella</taxon>
    </lineage>
</organism>
<name>A0A732I151_SALET</name>
<gene>
    <name evidence="1" type="ORF">G4G45_000001</name>
</gene>
<dbReference type="InterPro" id="IPR051220">
    <property type="entry name" value="TFA_Chaperone"/>
</dbReference>
<comment type="caution">
    <text evidence="1">The sequence shown here is derived from an EMBL/GenBank/DDBJ whole genome shotgun (WGS) entry which is preliminary data.</text>
</comment>
<feature type="non-terminal residue" evidence="1">
    <location>
        <position position="1"/>
    </location>
</feature>
<dbReference type="PANTHER" id="PTHR34413:SF2">
    <property type="entry name" value="PROPHAGE TAIL FIBER ASSEMBLY PROTEIN HOMOLOG TFAE-RELATED"/>
    <property type="match status" value="1"/>
</dbReference>
<dbReference type="PANTHER" id="PTHR34413">
    <property type="entry name" value="PROPHAGE TAIL FIBER ASSEMBLY PROTEIN HOMOLOG TFAE-RELATED-RELATED"/>
    <property type="match status" value="1"/>
</dbReference>
<dbReference type="InterPro" id="IPR003458">
    <property type="entry name" value="Phage_T4_Gp38_tail_assem"/>
</dbReference>